<dbReference type="Gene3D" id="1.25.40.20">
    <property type="entry name" value="Ankyrin repeat-containing domain"/>
    <property type="match status" value="1"/>
</dbReference>
<proteinExistence type="predicted"/>
<reference evidence="6" key="1">
    <citation type="journal article" date="2020" name="Phytopathology">
        <title>Genome sequence and comparative analysis of Colletotrichum gloeosporioides isolated from Liriodendron leaves.</title>
        <authorList>
            <person name="Fu F.F."/>
            <person name="Hao Z."/>
            <person name="Wang P."/>
            <person name="Lu Y."/>
            <person name="Xue L.J."/>
            <person name="Wei G."/>
            <person name="Tian Y."/>
            <person name="Baishi H."/>
            <person name="Xu H."/>
            <person name="Shi J."/>
            <person name="Cheng T."/>
            <person name="Wang G."/>
            <person name="Yi Y."/>
            <person name="Chen J."/>
        </authorList>
    </citation>
    <scope>NUCLEOTIDE SEQUENCE</scope>
    <source>
        <strain evidence="6">Lc1</strain>
    </source>
</reference>
<dbReference type="GeneID" id="69020115"/>
<gene>
    <name evidence="6" type="ORF">GCG54_00012998</name>
</gene>
<sequence length="875" mass="98625">MMAKLETLPNELLFIILKDVRDIRGLASLAQMNRRLNEVATPSLYMAAARKKRHQALVHSAKMGNIAALEVLRVCGQNLRATVNNKKELIKAWVQKQALISKRDKSLERLKKDIQKLERARSMLNYKKYPEIKPPGWKDEADEEIQKKRLEIIEIDKRIDDFKRIIVDPRQDAKRIVYFQEYGALHWAAFFGQSETVRWLLSNGVNPRQACFLQCTWIYASGNEYLRTYTNALHLAFDLGRWGVVQVFSANKAGHAIMYDTSLWEEAIQEDQAKPAMKFAVSVASSCFHDDAGLLKQKPSEKSIIDSVNLLLDPLDCLEAHCDAEPEDIILWNERKQRLLEKQKGQVFKRAERKAQRKESLWDSLQVIADHKTQEAAKQHRTVNHQLRVELGKPCRRWGRKKCRGEMAGCFGCTMYGETFCAQDFRDLVFDIPKPNFHNATQTLAIESSKTPQSTIVPVRQLGTEHDVIVLRQRGDREAKFHLSPPLRRDGKIKLSYGARLDGSDVIGKTFTDAVKDTTGRDVRLQQVTLAQYVSNSPRIATPIYPQDASMIVSVLDLNVPSPGEDPDFDDGPPVEIFEAGTGMGALTLHLARAIHGANPPVPLKLREALCTAEYERNTLPRKPATDDDAPEYAHSPHALQIADPELAEMHAKHVASRRAILHTLDINPTSSRMAHKLVRYFRRGLYLSDVDFHVSTIRSYLSTRLAETDGEPFLAHVILDLPASQEHADVAVQALQPGGKMVVFYPSITQILEFEMWAKETGQPLVLDRVVELHTSTSNSDSGFKDALGGRNWEVKAVGIRKFERAGETGPASRGYVCRPKVGTLVVGGGFLAVFSRIPKKSSVEEVVEEVEQTESEEAETEGQQPEEDTQRPQ</sequence>
<dbReference type="SUPFAM" id="SSF53335">
    <property type="entry name" value="S-adenosyl-L-methionine-dependent methyltransferases"/>
    <property type="match status" value="1"/>
</dbReference>
<dbReference type="GO" id="GO:0160107">
    <property type="term" value="F:tRNA (adenine(58)-N1)-methyltransferase activity"/>
    <property type="evidence" value="ECO:0007669"/>
    <property type="project" value="UniProtKB-EC"/>
</dbReference>
<evidence type="ECO:0000313" key="6">
    <source>
        <dbReference type="EMBL" id="KAF3808360.1"/>
    </source>
</evidence>
<comment type="caution">
    <text evidence="6">The sequence shown here is derived from an EMBL/GenBank/DDBJ whole genome shotgun (WGS) entry which is preliminary data.</text>
</comment>
<dbReference type="PANTHER" id="PTHR12133:SF1">
    <property type="entry name" value="TRNA (ADENINE(58)-N(1))-METHYLTRANSFERASE, MITOCHONDRIAL"/>
    <property type="match status" value="1"/>
</dbReference>
<feature type="compositionally biased region" description="Acidic residues" evidence="5">
    <location>
        <begin position="847"/>
        <end position="869"/>
    </location>
</feature>
<evidence type="ECO:0000313" key="7">
    <source>
        <dbReference type="Proteomes" id="UP000613401"/>
    </source>
</evidence>
<protein>
    <recommendedName>
        <fullName evidence="2">tRNA (adenine(58)-N(1))-methyltransferase catalytic subunit TRM61</fullName>
        <ecNumber evidence="1">2.1.1.220</ecNumber>
    </recommendedName>
    <alternativeName>
        <fullName evidence="3">tRNA(m1A58)-methyltransferase subunit TRM61</fullName>
    </alternativeName>
</protein>
<dbReference type="InterPro" id="IPR029063">
    <property type="entry name" value="SAM-dependent_MTases_sf"/>
</dbReference>
<reference evidence="6" key="2">
    <citation type="submission" date="2020-03" db="EMBL/GenBank/DDBJ databases">
        <authorList>
            <person name="Fu F.-F."/>
            <person name="Chen J."/>
        </authorList>
    </citation>
    <scope>NUCLEOTIDE SEQUENCE</scope>
    <source>
        <strain evidence="6">Lc1</strain>
    </source>
</reference>
<dbReference type="GO" id="GO:0030488">
    <property type="term" value="P:tRNA methylation"/>
    <property type="evidence" value="ECO:0007669"/>
    <property type="project" value="InterPro"/>
</dbReference>
<evidence type="ECO:0000256" key="5">
    <source>
        <dbReference type="SAM" id="MobiDB-lite"/>
    </source>
</evidence>
<name>A0A8H4CQN1_COLGL</name>
<keyword evidence="7" id="KW-1185">Reference proteome</keyword>
<dbReference type="Gene3D" id="3.40.50.150">
    <property type="entry name" value="Vaccinia Virus protein VP39"/>
    <property type="match status" value="1"/>
</dbReference>
<dbReference type="GO" id="GO:0031515">
    <property type="term" value="C:tRNA (m1A) methyltransferase complex"/>
    <property type="evidence" value="ECO:0007669"/>
    <property type="project" value="InterPro"/>
</dbReference>
<dbReference type="PANTHER" id="PTHR12133">
    <property type="entry name" value="TRNA (ADENINE(58)-N(1))-METHYLTRANSFERASE"/>
    <property type="match status" value="1"/>
</dbReference>
<evidence type="ECO:0000256" key="4">
    <source>
        <dbReference type="SAM" id="Coils"/>
    </source>
</evidence>
<dbReference type="AlphaFoldDB" id="A0A8H4CQN1"/>
<dbReference type="GO" id="GO:0005739">
    <property type="term" value="C:mitochondrion"/>
    <property type="evidence" value="ECO:0007669"/>
    <property type="project" value="TreeGrafter"/>
</dbReference>
<evidence type="ECO:0000256" key="1">
    <source>
        <dbReference type="ARBA" id="ARBA00012796"/>
    </source>
</evidence>
<feature type="region of interest" description="Disordered" evidence="5">
    <location>
        <begin position="843"/>
        <end position="875"/>
    </location>
</feature>
<evidence type="ECO:0000256" key="2">
    <source>
        <dbReference type="ARBA" id="ARBA00015963"/>
    </source>
</evidence>
<evidence type="ECO:0000256" key="3">
    <source>
        <dbReference type="ARBA" id="ARBA00033309"/>
    </source>
</evidence>
<dbReference type="RefSeq" id="XP_045267519.1">
    <property type="nucleotide sequence ID" value="XM_045412861.1"/>
</dbReference>
<dbReference type="CDD" id="cd09917">
    <property type="entry name" value="F-box_SF"/>
    <property type="match status" value="1"/>
</dbReference>
<dbReference type="PROSITE" id="PS51620">
    <property type="entry name" value="SAM_TRM61"/>
    <property type="match status" value="1"/>
</dbReference>
<dbReference type="SUPFAM" id="SSF48403">
    <property type="entry name" value="Ankyrin repeat"/>
    <property type="match status" value="1"/>
</dbReference>
<dbReference type="Pfam" id="PF00023">
    <property type="entry name" value="Ank"/>
    <property type="match status" value="1"/>
</dbReference>
<feature type="coiled-coil region" evidence="4">
    <location>
        <begin position="100"/>
        <end position="158"/>
    </location>
</feature>
<organism evidence="6 7">
    <name type="scientific">Colletotrichum gloeosporioides</name>
    <name type="common">Anthracnose fungus</name>
    <name type="synonym">Glomerella cingulata</name>
    <dbReference type="NCBI Taxonomy" id="474922"/>
    <lineage>
        <taxon>Eukaryota</taxon>
        <taxon>Fungi</taxon>
        <taxon>Dikarya</taxon>
        <taxon>Ascomycota</taxon>
        <taxon>Pezizomycotina</taxon>
        <taxon>Sordariomycetes</taxon>
        <taxon>Hypocreomycetidae</taxon>
        <taxon>Glomerellales</taxon>
        <taxon>Glomerellaceae</taxon>
        <taxon>Colletotrichum</taxon>
        <taxon>Colletotrichum gloeosporioides species complex</taxon>
    </lineage>
</organism>
<dbReference type="InterPro" id="IPR036770">
    <property type="entry name" value="Ankyrin_rpt-contain_sf"/>
</dbReference>
<keyword evidence="4" id="KW-0175">Coiled coil</keyword>
<dbReference type="InterPro" id="IPR002110">
    <property type="entry name" value="Ankyrin_rpt"/>
</dbReference>
<accession>A0A8H4CQN1</accession>
<dbReference type="EMBL" id="WVTB01000021">
    <property type="protein sequence ID" value="KAF3808360.1"/>
    <property type="molecule type" value="Genomic_DNA"/>
</dbReference>
<dbReference type="Proteomes" id="UP000613401">
    <property type="component" value="Unassembled WGS sequence"/>
</dbReference>
<dbReference type="InterPro" id="IPR014816">
    <property type="entry name" value="tRNA_MeTrfase_Gcd14"/>
</dbReference>
<dbReference type="EC" id="2.1.1.220" evidence="1"/>